<dbReference type="GO" id="GO:0005840">
    <property type="term" value="C:ribosome"/>
    <property type="evidence" value="ECO:0007669"/>
    <property type="project" value="UniProtKB-KW"/>
</dbReference>
<proteinExistence type="inferred from homology"/>
<gene>
    <name evidence="5" type="primary">rpl21e</name>
    <name evidence="7" type="ORF">DSO09_06390</name>
    <name evidence="6" type="ORF">EF809_00905</name>
</gene>
<dbReference type="SUPFAM" id="SSF50104">
    <property type="entry name" value="Translation proteins SH3-like domain"/>
    <property type="match status" value="1"/>
</dbReference>
<evidence type="ECO:0000256" key="3">
    <source>
        <dbReference type="ARBA" id="ARBA00023274"/>
    </source>
</evidence>
<dbReference type="AlphaFoldDB" id="A0A520KGR0"/>
<dbReference type="InterPro" id="IPR036948">
    <property type="entry name" value="Ribosomal_eL21_sf"/>
</dbReference>
<dbReference type="PROSITE" id="PS01171">
    <property type="entry name" value="RIBOSOMAL_L21E"/>
    <property type="match status" value="1"/>
</dbReference>
<reference evidence="6 8" key="2">
    <citation type="journal article" date="2019" name="Nat. Microbiol.">
        <title>Wide diversity of methane and short-chain alkane metabolisms in uncultured archaea.</title>
        <authorList>
            <person name="Borrel G."/>
            <person name="Adam P.S."/>
            <person name="McKay L.J."/>
            <person name="Chen L.X."/>
            <person name="Sierra-Garcia I.N."/>
            <person name="Sieber C.M."/>
            <person name="Letourneur Q."/>
            <person name="Ghozlane A."/>
            <person name="Andersen G.L."/>
            <person name="Li W.J."/>
            <person name="Hallam S.J."/>
            <person name="Muyzer G."/>
            <person name="de Oliveira V.M."/>
            <person name="Inskeep W.P."/>
            <person name="Banfield J.F."/>
            <person name="Gribaldo S."/>
        </authorList>
    </citation>
    <scope>NUCLEOTIDE SEQUENCE [LARGE SCALE GENOMIC DNA]</scope>
    <source>
        <strain evidence="6">Verst-YHS</strain>
    </source>
</reference>
<dbReference type="Proteomes" id="UP000316080">
    <property type="component" value="Unassembled WGS sequence"/>
</dbReference>
<dbReference type="NCBIfam" id="NF003303">
    <property type="entry name" value="PRK04306.1"/>
    <property type="match status" value="1"/>
</dbReference>
<dbReference type="FunFam" id="2.30.30.70:FF:000001">
    <property type="entry name" value="60S ribosomal protein L21"/>
    <property type="match status" value="1"/>
</dbReference>
<sequence length="99" mass="11651">MKHSLGYRNRTRKLLRKGIREKWNPITRILREYKEGEKVVIKIDPSFVKGMPHRRFHGKTGIIMGKRGRAYVIKVLMGDYEKTIIARPEHIVPLEVEGK</sequence>
<dbReference type="GO" id="GO:0006412">
    <property type="term" value="P:translation"/>
    <property type="evidence" value="ECO:0007669"/>
    <property type="project" value="UniProtKB-UniRule"/>
</dbReference>
<evidence type="ECO:0000256" key="4">
    <source>
        <dbReference type="ARBA" id="ARBA00035219"/>
    </source>
</evidence>
<dbReference type="Pfam" id="PF01157">
    <property type="entry name" value="Ribosomal_L21e"/>
    <property type="match status" value="1"/>
</dbReference>
<keyword evidence="2 5" id="KW-0689">Ribosomal protein</keyword>
<keyword evidence="3 5" id="KW-0687">Ribonucleoprotein</keyword>
<dbReference type="InterPro" id="IPR008991">
    <property type="entry name" value="Translation_prot_SH3-like_sf"/>
</dbReference>
<dbReference type="GO" id="GO:0003735">
    <property type="term" value="F:structural constituent of ribosome"/>
    <property type="evidence" value="ECO:0007669"/>
    <property type="project" value="InterPro"/>
</dbReference>
<dbReference type="InterPro" id="IPR022856">
    <property type="entry name" value="Ribosomal_eL21_arc"/>
</dbReference>
<comment type="caution">
    <text evidence="6">The sequence shown here is derived from an EMBL/GenBank/DDBJ whole genome shotgun (WGS) entry which is preliminary data.</text>
</comment>
<evidence type="ECO:0000313" key="6">
    <source>
        <dbReference type="EMBL" id="RZN57409.1"/>
    </source>
</evidence>
<dbReference type="EMBL" id="RXIH01000007">
    <property type="protein sequence ID" value="RZN57409.1"/>
    <property type="molecule type" value="Genomic_DNA"/>
</dbReference>
<dbReference type="InterPro" id="IPR018259">
    <property type="entry name" value="Ribosomal_eL21_CS"/>
</dbReference>
<protein>
    <recommendedName>
        <fullName evidence="4 5">Large ribosomal subunit protein eL21</fullName>
    </recommendedName>
</protein>
<comment type="similarity">
    <text evidence="1 5">Belongs to the eukaryotic ribosomal protein eL21 family.</text>
</comment>
<evidence type="ECO:0000313" key="7">
    <source>
        <dbReference type="EMBL" id="TDA37718.1"/>
    </source>
</evidence>
<evidence type="ECO:0000313" key="9">
    <source>
        <dbReference type="Proteomes" id="UP000317265"/>
    </source>
</evidence>
<name>A0A520KGR0_9CREN</name>
<dbReference type="PANTHER" id="PTHR20981">
    <property type="entry name" value="60S RIBOSOMAL PROTEIN L21"/>
    <property type="match status" value="1"/>
</dbReference>
<accession>A0A520KGR0</accession>
<evidence type="ECO:0000256" key="1">
    <source>
        <dbReference type="ARBA" id="ARBA00008427"/>
    </source>
</evidence>
<evidence type="ECO:0000256" key="2">
    <source>
        <dbReference type="ARBA" id="ARBA00022980"/>
    </source>
</evidence>
<dbReference type="GO" id="GO:1990904">
    <property type="term" value="C:ribonucleoprotein complex"/>
    <property type="evidence" value="ECO:0007669"/>
    <property type="project" value="UniProtKB-KW"/>
</dbReference>
<evidence type="ECO:0000256" key="5">
    <source>
        <dbReference type="HAMAP-Rule" id="MF_00369"/>
    </source>
</evidence>
<dbReference type="Proteomes" id="UP000317265">
    <property type="component" value="Unassembled WGS sequence"/>
</dbReference>
<dbReference type="Gene3D" id="2.30.30.70">
    <property type="entry name" value="Ribosomal protein L21"/>
    <property type="match status" value="1"/>
</dbReference>
<dbReference type="HAMAP" id="MF_00369">
    <property type="entry name" value="Ribosomal_eL21"/>
    <property type="match status" value="1"/>
</dbReference>
<evidence type="ECO:0000313" key="8">
    <source>
        <dbReference type="Proteomes" id="UP000316080"/>
    </source>
</evidence>
<organism evidence="6 8">
    <name type="scientific">Thermoproteota archaeon</name>
    <dbReference type="NCBI Taxonomy" id="2056631"/>
    <lineage>
        <taxon>Archaea</taxon>
        <taxon>Thermoproteota</taxon>
    </lineage>
</organism>
<dbReference type="EMBL" id="QNVI01000065">
    <property type="protein sequence ID" value="TDA37718.1"/>
    <property type="molecule type" value="Genomic_DNA"/>
</dbReference>
<dbReference type="InterPro" id="IPR001147">
    <property type="entry name" value="Ribosomal_eL21"/>
</dbReference>
<reference evidence="7 9" key="1">
    <citation type="journal article" date="2019" name="Nat. Microbiol.">
        <title>Expanding anaerobic alkane metabolism in the domain of Archaea.</title>
        <authorList>
            <person name="Wang Y."/>
            <person name="Wegener G."/>
            <person name="Hou J."/>
            <person name="Wang F."/>
            <person name="Xiao X."/>
        </authorList>
    </citation>
    <scope>NUCLEOTIDE SEQUENCE [LARGE SCALE GENOMIC DNA]</scope>
    <source>
        <strain evidence="7">WYZ-LMO11</strain>
    </source>
</reference>